<evidence type="ECO:0000313" key="3">
    <source>
        <dbReference type="Proteomes" id="UP000230423"/>
    </source>
</evidence>
<dbReference type="GO" id="GO:0016298">
    <property type="term" value="F:lipase activity"/>
    <property type="evidence" value="ECO:0007669"/>
    <property type="project" value="TreeGrafter"/>
</dbReference>
<dbReference type="PANTHER" id="PTHR32015:SF1">
    <property type="entry name" value="LIPASE"/>
    <property type="match status" value="1"/>
</dbReference>
<dbReference type="Proteomes" id="UP000230423">
    <property type="component" value="Unassembled WGS sequence"/>
</dbReference>
<accession>A0A2G9U3K8</accession>
<dbReference type="OrthoDB" id="5773018at2759"/>
<dbReference type="GO" id="GO:0016042">
    <property type="term" value="P:lipid catabolic process"/>
    <property type="evidence" value="ECO:0007669"/>
    <property type="project" value="InterPro"/>
</dbReference>
<protein>
    <recommendedName>
        <fullName evidence="4">Triacylglycerol lipase</fullName>
    </recommendedName>
</protein>
<gene>
    <name evidence="2" type="ORF">TELCIR_13492</name>
</gene>
<feature type="region of interest" description="Disordered" evidence="1">
    <location>
        <begin position="71"/>
        <end position="90"/>
    </location>
</feature>
<sequence>MPSSLRVEELLFKNRTHVGEKLRWMDEYKQSLRNHLISDPNFIRRQEIITSANNVRILSYHNSCIASLTDEHSEVSPDSHSQPFESTGNTGYENSVVSLIEAKQARQQAGSLMNAPAQCTNTSQLGRESVSCCCYGDGNGYDSDDFVRADYGTQGSYGGRTANAMTVSNTPVIFIHGNSDAALHISKTATGWSNTIEYFLDKSYTQAELYATSWGDTDTKNAVKSNGYDNDDFVRADYGTQGSYGGRTANAMTYFLDKGHTQAELYATSWGDTDTKNAVKR</sequence>
<dbReference type="EMBL" id="KZ349507">
    <property type="protein sequence ID" value="PIO64861.1"/>
    <property type="molecule type" value="Genomic_DNA"/>
</dbReference>
<dbReference type="Gene3D" id="3.40.50.1820">
    <property type="entry name" value="alpha/beta hydrolase"/>
    <property type="match status" value="1"/>
</dbReference>
<evidence type="ECO:0000256" key="1">
    <source>
        <dbReference type="SAM" id="MobiDB-lite"/>
    </source>
</evidence>
<evidence type="ECO:0000313" key="2">
    <source>
        <dbReference type="EMBL" id="PIO64861.1"/>
    </source>
</evidence>
<feature type="compositionally biased region" description="Polar residues" evidence="1">
    <location>
        <begin position="78"/>
        <end position="90"/>
    </location>
</feature>
<reference evidence="2 3" key="1">
    <citation type="submission" date="2015-09" db="EMBL/GenBank/DDBJ databases">
        <title>Draft genome of the parasitic nematode Teladorsagia circumcincta isolate WARC Sus (inbred).</title>
        <authorList>
            <person name="Mitreva M."/>
        </authorList>
    </citation>
    <scope>NUCLEOTIDE SEQUENCE [LARGE SCALE GENOMIC DNA]</scope>
    <source>
        <strain evidence="2 3">S</strain>
    </source>
</reference>
<dbReference type="PANTHER" id="PTHR32015">
    <property type="entry name" value="FASTING INDUCED LIPASE"/>
    <property type="match status" value="1"/>
</dbReference>
<keyword evidence="3" id="KW-1185">Reference proteome</keyword>
<dbReference type="InterPro" id="IPR029058">
    <property type="entry name" value="AB_hydrolase_fold"/>
</dbReference>
<dbReference type="Pfam" id="PF01674">
    <property type="entry name" value="Lipase_2"/>
    <property type="match status" value="2"/>
</dbReference>
<organism evidence="2 3">
    <name type="scientific">Teladorsagia circumcincta</name>
    <name type="common">Brown stomach worm</name>
    <name type="synonym">Ostertagia circumcincta</name>
    <dbReference type="NCBI Taxonomy" id="45464"/>
    <lineage>
        <taxon>Eukaryota</taxon>
        <taxon>Metazoa</taxon>
        <taxon>Ecdysozoa</taxon>
        <taxon>Nematoda</taxon>
        <taxon>Chromadorea</taxon>
        <taxon>Rhabditida</taxon>
        <taxon>Rhabditina</taxon>
        <taxon>Rhabditomorpha</taxon>
        <taxon>Strongyloidea</taxon>
        <taxon>Trichostrongylidae</taxon>
        <taxon>Teladorsagia</taxon>
    </lineage>
</organism>
<evidence type="ECO:0008006" key="4">
    <source>
        <dbReference type="Google" id="ProtNLM"/>
    </source>
</evidence>
<name>A0A2G9U3K8_TELCI</name>
<dbReference type="AlphaFoldDB" id="A0A2G9U3K8"/>
<dbReference type="InterPro" id="IPR002918">
    <property type="entry name" value="Lipase_EstA/Esterase_EstB"/>
</dbReference>
<proteinExistence type="predicted"/>